<dbReference type="InterPro" id="IPR025157">
    <property type="entry name" value="Hemagglutinin_rpt"/>
</dbReference>
<reference evidence="2 3" key="1">
    <citation type="submission" date="2011-01" db="EMBL/GenBank/DDBJ databases">
        <authorList>
            <person name="Muzny D."/>
            <person name="Qin X."/>
            <person name="Deng J."/>
            <person name="Jiang H."/>
            <person name="Liu Y."/>
            <person name="Qu J."/>
            <person name="Song X.-Z."/>
            <person name="Zhang L."/>
            <person name="Thornton R."/>
            <person name="Coyle M."/>
            <person name="Francisco L."/>
            <person name="Jackson L."/>
            <person name="Javaid M."/>
            <person name="Korchina V."/>
            <person name="Kovar C."/>
            <person name="Mata R."/>
            <person name="Mathew T."/>
            <person name="Ngo R."/>
            <person name="Nguyen L."/>
            <person name="Nguyen N."/>
            <person name="Okwuonu G."/>
            <person name="Ongeri F."/>
            <person name="Pham C."/>
            <person name="Simmons D."/>
            <person name="Wilczek-Boney K."/>
            <person name="Hale W."/>
            <person name="Jakkamsetti A."/>
            <person name="Pham P."/>
            <person name="Ruth R."/>
            <person name="San Lucas F."/>
            <person name="Warren J."/>
            <person name="Zhang J."/>
            <person name="Zhao Z."/>
            <person name="Zhou C."/>
            <person name="Zhu D."/>
            <person name="Lee S."/>
            <person name="Bess C."/>
            <person name="Blankenburg K."/>
            <person name="Forbes L."/>
            <person name="Fu Q."/>
            <person name="Gubbala S."/>
            <person name="Hirani K."/>
            <person name="Jayaseelan J.C."/>
            <person name="Lara F."/>
            <person name="Munidasa M."/>
            <person name="Palculict T."/>
            <person name="Patil S."/>
            <person name="Pu L.-L."/>
            <person name="Saada N."/>
            <person name="Tang L."/>
            <person name="Weissenberger G."/>
            <person name="Zhu Y."/>
            <person name="Hemphill L."/>
            <person name="Shang Y."/>
            <person name="Youmans B."/>
            <person name="Ayvaz T."/>
            <person name="Ross M."/>
            <person name="Santibanez J."/>
            <person name="Aqrawi P."/>
            <person name="Gross S."/>
            <person name="Joshi V."/>
            <person name="Fowler G."/>
            <person name="Nazareth L."/>
            <person name="Reid J."/>
            <person name="Worley K."/>
            <person name="Petrosino J."/>
            <person name="Highlander S."/>
            <person name="Gibbs R."/>
        </authorList>
    </citation>
    <scope>NUCLEOTIDE SEQUENCE [LARGE SCALE GENOMIC DNA]</scope>
    <source>
        <strain evidence="2 3">ATCC 33394</strain>
    </source>
</reference>
<dbReference type="EMBL" id="AEWV01000040">
    <property type="protein sequence ID" value="EGC16650.1"/>
    <property type="molecule type" value="Genomic_DNA"/>
</dbReference>
<dbReference type="Proteomes" id="UP000004088">
    <property type="component" value="Unassembled WGS sequence"/>
</dbReference>
<evidence type="ECO:0000313" key="3">
    <source>
        <dbReference type="Proteomes" id="UP000004088"/>
    </source>
</evidence>
<evidence type="ECO:0000313" key="2">
    <source>
        <dbReference type="EMBL" id="EGC16650.1"/>
    </source>
</evidence>
<organism evidence="2 3">
    <name type="scientific">Kingella denitrificans ATCC 33394</name>
    <dbReference type="NCBI Taxonomy" id="888741"/>
    <lineage>
        <taxon>Bacteria</taxon>
        <taxon>Pseudomonadati</taxon>
        <taxon>Pseudomonadota</taxon>
        <taxon>Betaproteobacteria</taxon>
        <taxon>Neisseriales</taxon>
        <taxon>Neisseriaceae</taxon>
        <taxon>Kingella</taxon>
    </lineage>
</organism>
<sequence length="138" mass="14792">MQAAAQLGNNVNLGISVDGNISKGWGNDESHTHRHTHIGDKGSQTIIRNGGDTSLRGAQVIGKGIRSDSRNLNIESVQDTAAYHGKQQNGSLQITAANTEINQHLDGLKNNWKKVKSAKWNMTAKLPTGSADKCYSTA</sequence>
<evidence type="ECO:0000256" key="1">
    <source>
        <dbReference type="SAM" id="MobiDB-lite"/>
    </source>
</evidence>
<dbReference type="HOGENOM" id="CLU_1852526_0_0_4"/>
<proteinExistence type="predicted"/>
<accession>F0F1N5</accession>
<gene>
    <name evidence="2" type="ORF">HMPREF9098_2020</name>
</gene>
<dbReference type="AlphaFoldDB" id="F0F1N5"/>
<dbReference type="STRING" id="888741.HMPREF9098_2020"/>
<protein>
    <submittedName>
        <fullName evidence="2">Uncharacterized protein</fullName>
    </submittedName>
</protein>
<name>F0F1N5_9NEIS</name>
<keyword evidence="3" id="KW-1185">Reference proteome</keyword>
<comment type="caution">
    <text evidence="2">The sequence shown here is derived from an EMBL/GenBank/DDBJ whole genome shotgun (WGS) entry which is preliminary data.</text>
</comment>
<dbReference type="Pfam" id="PF13332">
    <property type="entry name" value="Fil_haemagg_2"/>
    <property type="match status" value="1"/>
</dbReference>
<feature type="region of interest" description="Disordered" evidence="1">
    <location>
        <begin position="24"/>
        <end position="51"/>
    </location>
</feature>
<dbReference type="GO" id="GO:0003824">
    <property type="term" value="F:catalytic activity"/>
    <property type="evidence" value="ECO:0007669"/>
    <property type="project" value="UniProtKB-ARBA"/>
</dbReference>